<keyword evidence="2" id="KW-0479">Metal-binding</keyword>
<dbReference type="SUPFAM" id="SSF56281">
    <property type="entry name" value="Metallo-hydrolase/oxidoreductase"/>
    <property type="match status" value="1"/>
</dbReference>
<dbReference type="AlphaFoldDB" id="A0A2H3NL05"/>
<accession>A0A2H3NL05</accession>
<dbReference type="InterPro" id="IPR036866">
    <property type="entry name" value="RibonucZ/Hydroxyglut_hydro"/>
</dbReference>
<dbReference type="EMBL" id="PDEP01000016">
    <property type="protein sequence ID" value="PEN05060.1"/>
    <property type="molecule type" value="Genomic_DNA"/>
</dbReference>
<evidence type="ECO:0000256" key="3">
    <source>
        <dbReference type="ARBA" id="ARBA00022801"/>
    </source>
</evidence>
<comment type="caution">
    <text evidence="6">The sequence shown here is derived from an EMBL/GenBank/DDBJ whole genome shotgun (WGS) entry which is preliminary data.</text>
</comment>
<keyword evidence="3 6" id="KW-0378">Hydrolase</keyword>
<dbReference type="Pfam" id="PF00753">
    <property type="entry name" value="Lactamase_B"/>
    <property type="match status" value="1"/>
</dbReference>
<protein>
    <submittedName>
        <fullName evidence="6">MBL fold metallo-hydrolase</fullName>
    </submittedName>
</protein>
<evidence type="ECO:0000259" key="5">
    <source>
        <dbReference type="SMART" id="SM00849"/>
    </source>
</evidence>
<dbReference type="Proteomes" id="UP000221024">
    <property type="component" value="Unassembled WGS sequence"/>
</dbReference>
<dbReference type="GO" id="GO:0016787">
    <property type="term" value="F:hydrolase activity"/>
    <property type="evidence" value="ECO:0007669"/>
    <property type="project" value="UniProtKB-KW"/>
</dbReference>
<dbReference type="SMART" id="SM00849">
    <property type="entry name" value="Lactamase_B"/>
    <property type="match status" value="1"/>
</dbReference>
<keyword evidence="7" id="KW-1185">Reference proteome</keyword>
<evidence type="ECO:0000256" key="2">
    <source>
        <dbReference type="ARBA" id="ARBA00022723"/>
    </source>
</evidence>
<dbReference type="GO" id="GO:0046872">
    <property type="term" value="F:metal ion binding"/>
    <property type="evidence" value="ECO:0007669"/>
    <property type="project" value="UniProtKB-KW"/>
</dbReference>
<gene>
    <name evidence="6" type="ORF">CRI93_13645</name>
</gene>
<dbReference type="CDD" id="cd06262">
    <property type="entry name" value="metallo-hydrolase-like_MBL-fold"/>
    <property type="match status" value="1"/>
</dbReference>
<dbReference type="PANTHER" id="PTHR46233">
    <property type="entry name" value="HYDROXYACYLGLUTATHIONE HYDROLASE GLOC"/>
    <property type="match status" value="1"/>
</dbReference>
<name>A0A2H3NL05_9BACT</name>
<sequence length="219" mass="23880">MTIQSFTFNGFMTNMYVAHREGEAAIIDASCASSAEQQQVDAYIDEHDLTVTHLILTHAHIDHILGCAHLESTYDQAFYLHPSGTPFYDQAAQQAQAFGVTIDPPERSTIPLTPDDTLTVGGVRFRILHTPGHSPDSVSLVADEEDIAFTGDVLFQDSIGRIQGLPQTSKADLMASIRTKLLPLGDAMTIYPGHGAVTTIGRERKQNPFLNNQVPGFAE</sequence>
<dbReference type="InterPro" id="IPR001279">
    <property type="entry name" value="Metallo-B-lactamas"/>
</dbReference>
<evidence type="ECO:0000256" key="1">
    <source>
        <dbReference type="ARBA" id="ARBA00001947"/>
    </source>
</evidence>
<evidence type="ECO:0000256" key="4">
    <source>
        <dbReference type="ARBA" id="ARBA00022833"/>
    </source>
</evidence>
<dbReference type="PANTHER" id="PTHR46233:SF3">
    <property type="entry name" value="HYDROXYACYLGLUTATHIONE HYDROLASE GLOC"/>
    <property type="match status" value="1"/>
</dbReference>
<organism evidence="6 7">
    <name type="scientific">Longimonas halophila</name>
    <dbReference type="NCBI Taxonomy" id="1469170"/>
    <lineage>
        <taxon>Bacteria</taxon>
        <taxon>Pseudomonadati</taxon>
        <taxon>Rhodothermota</taxon>
        <taxon>Rhodothermia</taxon>
        <taxon>Rhodothermales</taxon>
        <taxon>Salisaetaceae</taxon>
        <taxon>Longimonas</taxon>
    </lineage>
</organism>
<reference evidence="6 7" key="1">
    <citation type="submission" date="2017-10" db="EMBL/GenBank/DDBJ databases">
        <title>Draft genome of Longimonas halophila.</title>
        <authorList>
            <person name="Goh K.M."/>
            <person name="Shamsir M.S."/>
            <person name="Lim S.W."/>
        </authorList>
    </citation>
    <scope>NUCLEOTIDE SEQUENCE [LARGE SCALE GENOMIC DNA]</scope>
    <source>
        <strain evidence="6 7">KCTC 42399</strain>
    </source>
</reference>
<proteinExistence type="predicted"/>
<dbReference type="Gene3D" id="3.60.15.10">
    <property type="entry name" value="Ribonuclease Z/Hydroxyacylglutathione hydrolase-like"/>
    <property type="match status" value="1"/>
</dbReference>
<dbReference type="InterPro" id="IPR051453">
    <property type="entry name" value="MBL_Glyoxalase_II"/>
</dbReference>
<comment type="cofactor">
    <cofactor evidence="1">
        <name>Zn(2+)</name>
        <dbReference type="ChEBI" id="CHEBI:29105"/>
    </cofactor>
</comment>
<dbReference type="OrthoDB" id="9802248at2"/>
<feature type="domain" description="Metallo-beta-lactamase" evidence="5">
    <location>
        <begin position="12"/>
        <end position="194"/>
    </location>
</feature>
<evidence type="ECO:0000313" key="6">
    <source>
        <dbReference type="EMBL" id="PEN05060.1"/>
    </source>
</evidence>
<dbReference type="RefSeq" id="WP_098063202.1">
    <property type="nucleotide sequence ID" value="NZ_PDEP01000016.1"/>
</dbReference>
<keyword evidence="4" id="KW-0862">Zinc</keyword>
<evidence type="ECO:0000313" key="7">
    <source>
        <dbReference type="Proteomes" id="UP000221024"/>
    </source>
</evidence>